<proteinExistence type="predicted"/>
<evidence type="ECO:0000313" key="2">
    <source>
        <dbReference type="EMBL" id="MCP2310843.1"/>
    </source>
</evidence>
<gene>
    <name evidence="2" type="ORF">FHR36_003976</name>
</gene>
<comment type="caution">
    <text evidence="2">The sequence shown here is derived from an EMBL/GenBank/DDBJ whole genome shotgun (WGS) entry which is preliminary data.</text>
</comment>
<evidence type="ECO:0000256" key="1">
    <source>
        <dbReference type="SAM" id="MobiDB-lite"/>
    </source>
</evidence>
<dbReference type="Proteomes" id="UP001206483">
    <property type="component" value="Unassembled WGS sequence"/>
</dbReference>
<reference evidence="2 3" key="1">
    <citation type="submission" date="2022-06" db="EMBL/GenBank/DDBJ databases">
        <title>Sequencing the genomes of 1000 actinobacteria strains.</title>
        <authorList>
            <person name="Klenk H.-P."/>
        </authorList>
    </citation>
    <scope>NUCLEOTIDE SEQUENCE [LARGE SCALE GENOMIC DNA]</scope>
    <source>
        <strain evidence="2 3">DSM 41656</strain>
    </source>
</reference>
<protein>
    <submittedName>
        <fullName evidence="2">Uncharacterized protein</fullName>
    </submittedName>
</protein>
<keyword evidence="3" id="KW-1185">Reference proteome</keyword>
<feature type="region of interest" description="Disordered" evidence="1">
    <location>
        <begin position="77"/>
        <end position="105"/>
    </location>
</feature>
<dbReference type="RefSeq" id="WP_253799203.1">
    <property type="nucleotide sequence ID" value="NZ_BAAAUB010000082.1"/>
</dbReference>
<dbReference type="EMBL" id="JAMZDX010000003">
    <property type="protein sequence ID" value="MCP2310843.1"/>
    <property type="molecule type" value="Genomic_DNA"/>
</dbReference>
<organism evidence="2 3">
    <name type="scientific">Kitasatospora paracochleata</name>
    <dbReference type="NCBI Taxonomy" id="58354"/>
    <lineage>
        <taxon>Bacteria</taxon>
        <taxon>Bacillati</taxon>
        <taxon>Actinomycetota</taxon>
        <taxon>Actinomycetes</taxon>
        <taxon>Kitasatosporales</taxon>
        <taxon>Streptomycetaceae</taxon>
        <taxon>Kitasatospora</taxon>
    </lineage>
</organism>
<accession>A0ABT1J125</accession>
<evidence type="ECO:0000313" key="3">
    <source>
        <dbReference type="Proteomes" id="UP001206483"/>
    </source>
</evidence>
<name>A0ABT1J125_9ACTN</name>
<sequence>MASEYEISDDELMEVADNPAQAAELHKALRTLASNPKVGGELQALAREALSGRIGIAEMIQSPRYLDAVGVKLEEMRRAADDMSPEERKASDERARKMRDEQQRD</sequence>